<proteinExistence type="predicted"/>
<feature type="repeat" description="ANK" evidence="4">
    <location>
        <begin position="153"/>
        <end position="185"/>
    </location>
</feature>
<feature type="compositionally biased region" description="Acidic residues" evidence="5">
    <location>
        <begin position="205"/>
        <end position="220"/>
    </location>
</feature>
<dbReference type="EC" id="2.3.1.225" evidence="1"/>
<feature type="region of interest" description="Disordered" evidence="5">
    <location>
        <begin position="201"/>
        <end position="276"/>
    </location>
</feature>
<evidence type="ECO:0000313" key="7">
    <source>
        <dbReference type="Proteomes" id="UP000637239"/>
    </source>
</evidence>
<dbReference type="PRINTS" id="PR01415">
    <property type="entry name" value="ANKYRIN"/>
</dbReference>
<dbReference type="PROSITE" id="PS50297">
    <property type="entry name" value="ANK_REP_REGION"/>
    <property type="match status" value="1"/>
</dbReference>
<dbReference type="InterPro" id="IPR036770">
    <property type="entry name" value="Ankyrin_rpt-contain_sf"/>
</dbReference>
<evidence type="ECO:0000256" key="2">
    <source>
        <dbReference type="ARBA" id="ARBA00022737"/>
    </source>
</evidence>
<organism evidence="6 7">
    <name type="scientific">Aspergillus chevalieri</name>
    <name type="common">Eurotium chevalieri</name>
    <dbReference type="NCBI Taxonomy" id="182096"/>
    <lineage>
        <taxon>Eukaryota</taxon>
        <taxon>Fungi</taxon>
        <taxon>Dikarya</taxon>
        <taxon>Ascomycota</taxon>
        <taxon>Pezizomycotina</taxon>
        <taxon>Eurotiomycetes</taxon>
        <taxon>Eurotiomycetidae</taxon>
        <taxon>Eurotiales</taxon>
        <taxon>Aspergillaceae</taxon>
        <taxon>Aspergillus</taxon>
        <taxon>Aspergillus subgen. Aspergillus</taxon>
    </lineage>
</organism>
<reference evidence="6" key="1">
    <citation type="submission" date="2021-01" db="EMBL/GenBank/DDBJ databases">
        <authorList>
            <consortium name="Aspergillus chevalieri M1 genome sequencing consortium"/>
            <person name="Kazuki M."/>
            <person name="Futagami T."/>
        </authorList>
    </citation>
    <scope>NUCLEOTIDE SEQUENCE</scope>
    <source>
        <strain evidence="6">M1</strain>
    </source>
</reference>
<evidence type="ECO:0000256" key="5">
    <source>
        <dbReference type="SAM" id="MobiDB-lite"/>
    </source>
</evidence>
<evidence type="ECO:0000256" key="3">
    <source>
        <dbReference type="ARBA" id="ARBA00023043"/>
    </source>
</evidence>
<gene>
    <name evidence="6" type="ORF">ACHE_50678A</name>
</gene>
<dbReference type="GeneID" id="66983838"/>
<dbReference type="PROSITE" id="PS50088">
    <property type="entry name" value="ANK_REPEAT"/>
    <property type="match status" value="1"/>
</dbReference>
<dbReference type="InterPro" id="IPR002110">
    <property type="entry name" value="Ankyrin_rpt"/>
</dbReference>
<dbReference type="Proteomes" id="UP000637239">
    <property type="component" value="Chromosome 5"/>
</dbReference>
<reference evidence="6" key="2">
    <citation type="submission" date="2021-02" db="EMBL/GenBank/DDBJ databases">
        <title>Aspergillus chevalieri M1 genome sequence.</title>
        <authorList>
            <person name="Kadooka C."/>
            <person name="Mori K."/>
            <person name="Futagami T."/>
        </authorList>
    </citation>
    <scope>NUCLEOTIDE SEQUENCE</scope>
    <source>
        <strain evidence="6">M1</strain>
    </source>
</reference>
<dbReference type="KEGG" id="ache:ACHE_50678A"/>
<dbReference type="GO" id="GO:0019706">
    <property type="term" value="F:protein-cysteine S-palmitoyltransferase activity"/>
    <property type="evidence" value="ECO:0007669"/>
    <property type="project" value="UniProtKB-EC"/>
</dbReference>
<name>A0A7R7ZP29_ASPCH</name>
<dbReference type="Pfam" id="PF12796">
    <property type="entry name" value="Ank_2"/>
    <property type="match status" value="1"/>
</dbReference>
<dbReference type="PANTHER" id="PTHR24161:SF85">
    <property type="entry name" value="PALMITOYLTRANSFERASE HIP14"/>
    <property type="match status" value="1"/>
</dbReference>
<keyword evidence="7" id="KW-1185">Reference proteome</keyword>
<evidence type="ECO:0000313" key="6">
    <source>
        <dbReference type="EMBL" id="BCR89480.1"/>
    </source>
</evidence>
<dbReference type="PANTHER" id="PTHR24161">
    <property type="entry name" value="ANK_REP_REGION DOMAIN-CONTAINING PROTEIN-RELATED"/>
    <property type="match status" value="1"/>
</dbReference>
<dbReference type="RefSeq" id="XP_043138002.1">
    <property type="nucleotide sequence ID" value="XM_043280422.1"/>
</dbReference>
<dbReference type="EMBL" id="AP024420">
    <property type="protein sequence ID" value="BCR89480.1"/>
    <property type="molecule type" value="Genomic_DNA"/>
</dbReference>
<evidence type="ECO:0000256" key="4">
    <source>
        <dbReference type="PROSITE-ProRule" id="PRU00023"/>
    </source>
</evidence>
<protein>
    <recommendedName>
        <fullName evidence="1">protein S-acyltransferase</fullName>
        <ecNumber evidence="1">2.3.1.225</ecNumber>
    </recommendedName>
</protein>
<keyword evidence="3 4" id="KW-0040">ANK repeat</keyword>
<keyword evidence="2" id="KW-0677">Repeat</keyword>
<dbReference type="SUPFAM" id="SSF48403">
    <property type="entry name" value="Ankyrin repeat"/>
    <property type="match status" value="1"/>
</dbReference>
<dbReference type="AlphaFoldDB" id="A0A7R7ZP29"/>
<evidence type="ECO:0000256" key="1">
    <source>
        <dbReference type="ARBA" id="ARBA00012210"/>
    </source>
</evidence>
<accession>A0A7R7ZP29</accession>
<sequence>MTQHRSFSLTNNPFQHQRVQAVYSTEKFPVSKTDNQPFHYFIYLSEGPPKEKDKMPVTLPFEAIDDLIYDARAGDLAALKEDLAALSTQHASPEAAILSAAVDSEPEAEGGSGSCVLHFPAANGNIEILKYLLEALKTQPEHLQKLINHRNHSGNTPLHWAALNTHLDCVKALVEAGADVSVKNDAGLDAVFLAERTAWSTGEVKEDEDENENESGEAEVEASAGAEGQCEGEGKGPMSQGRAVVEWLLSSDKGGELESGVGESSGSGGGQEDEKK</sequence>
<dbReference type="Gene3D" id="1.25.40.20">
    <property type="entry name" value="Ankyrin repeat-containing domain"/>
    <property type="match status" value="1"/>
</dbReference>
<dbReference type="SMART" id="SM00248">
    <property type="entry name" value="ANK"/>
    <property type="match status" value="2"/>
</dbReference>